<dbReference type="Pfam" id="PF19279">
    <property type="entry name" value="YegS_C"/>
    <property type="match status" value="1"/>
</dbReference>
<evidence type="ECO:0000256" key="1">
    <source>
        <dbReference type="ARBA" id="ARBA00022679"/>
    </source>
</evidence>
<dbReference type="InterPro" id="IPR045540">
    <property type="entry name" value="YegS/DAGK_C"/>
</dbReference>
<dbReference type="OrthoDB" id="9815110at2"/>
<sequence length="332" mass="35834">MNLPRPESSSTVPNHPSPVRRRVVVLTSPKAGSGANRTQIPRLMDLLAATPIEAALTHDPSDLDHLSAEALASGESIVVVAAGGDGTVTLAASKLLAASNKLSSVDQALIPIVPMPLGTENLLARHFGHRVEAEHVFNTIVAGTQQSIDLGSVRSSANSRVRPMLTMATCGFDAEVVRNLHLRRSGHIRRSSYLVPITRVLRQYRFPELTIEAVSDHGEVEREIRCGWAMVYNLPCYGGGLTIEPDAIGDDGLLDVIAFQGRSIASGLRYVAGIKTGRHLKFADTIRFRAPAVRIHATDRVHFQVDGDYAGRLPIEIGVRPKAVKLLLPPVN</sequence>
<dbReference type="PANTHER" id="PTHR12358">
    <property type="entry name" value="SPHINGOSINE KINASE"/>
    <property type="match status" value="1"/>
</dbReference>
<dbReference type="GO" id="GO:0005524">
    <property type="term" value="F:ATP binding"/>
    <property type="evidence" value="ECO:0007669"/>
    <property type="project" value="UniProtKB-KW"/>
</dbReference>
<keyword evidence="2" id="KW-0547">Nucleotide-binding</keyword>
<keyword evidence="4" id="KW-0067">ATP-binding</keyword>
<feature type="domain" description="DAGKc" evidence="6">
    <location>
        <begin position="18"/>
        <end position="158"/>
    </location>
</feature>
<evidence type="ECO:0000313" key="7">
    <source>
        <dbReference type="EMBL" id="KAA1258677.1"/>
    </source>
</evidence>
<dbReference type="Proteomes" id="UP000322699">
    <property type="component" value="Unassembled WGS sequence"/>
</dbReference>
<dbReference type="SUPFAM" id="SSF111331">
    <property type="entry name" value="NAD kinase/diacylglycerol kinase-like"/>
    <property type="match status" value="1"/>
</dbReference>
<dbReference type="EMBL" id="VRLW01000001">
    <property type="protein sequence ID" value="KAA1258677.1"/>
    <property type="molecule type" value="Genomic_DNA"/>
</dbReference>
<keyword evidence="8" id="KW-1185">Reference proteome</keyword>
<keyword evidence="3 7" id="KW-0418">Kinase</keyword>
<gene>
    <name evidence="7" type="primary">dagK</name>
    <name evidence="7" type="ORF">LF1_11990</name>
</gene>
<evidence type="ECO:0000256" key="5">
    <source>
        <dbReference type="SAM" id="MobiDB-lite"/>
    </source>
</evidence>
<evidence type="ECO:0000313" key="8">
    <source>
        <dbReference type="Proteomes" id="UP000322699"/>
    </source>
</evidence>
<accession>A0A5B1CC21</accession>
<dbReference type="InterPro" id="IPR001206">
    <property type="entry name" value="Diacylglycerol_kinase_cat_dom"/>
</dbReference>
<dbReference type="PANTHER" id="PTHR12358:SF106">
    <property type="entry name" value="LIPID KINASE YEGS"/>
    <property type="match status" value="1"/>
</dbReference>
<dbReference type="InterPro" id="IPR050187">
    <property type="entry name" value="Lipid_Phosphate_FormReg"/>
</dbReference>
<evidence type="ECO:0000256" key="2">
    <source>
        <dbReference type="ARBA" id="ARBA00022741"/>
    </source>
</evidence>
<evidence type="ECO:0000256" key="4">
    <source>
        <dbReference type="ARBA" id="ARBA00022840"/>
    </source>
</evidence>
<dbReference type="EC" id="2.7.1.107" evidence="7"/>
<evidence type="ECO:0000259" key="6">
    <source>
        <dbReference type="PROSITE" id="PS50146"/>
    </source>
</evidence>
<dbReference type="PROSITE" id="PS50146">
    <property type="entry name" value="DAGK"/>
    <property type="match status" value="1"/>
</dbReference>
<dbReference type="AlphaFoldDB" id="A0A5B1CC21"/>
<reference evidence="7 8" key="1">
    <citation type="submission" date="2019-08" db="EMBL/GenBank/DDBJ databases">
        <title>Deep-cultivation of Planctomycetes and their phenomic and genomic characterization uncovers novel biology.</title>
        <authorList>
            <person name="Wiegand S."/>
            <person name="Jogler M."/>
            <person name="Boedeker C."/>
            <person name="Pinto D."/>
            <person name="Vollmers J."/>
            <person name="Rivas-Marin E."/>
            <person name="Kohn T."/>
            <person name="Peeters S.H."/>
            <person name="Heuer A."/>
            <person name="Rast P."/>
            <person name="Oberbeckmann S."/>
            <person name="Bunk B."/>
            <person name="Jeske O."/>
            <person name="Meyerdierks A."/>
            <person name="Storesund J.E."/>
            <person name="Kallscheuer N."/>
            <person name="Luecker S."/>
            <person name="Lage O.M."/>
            <person name="Pohl T."/>
            <person name="Merkel B.J."/>
            <person name="Hornburger P."/>
            <person name="Mueller R.-W."/>
            <person name="Bruemmer F."/>
            <person name="Labrenz M."/>
            <person name="Spormann A.M."/>
            <person name="Op Den Camp H."/>
            <person name="Overmann J."/>
            <person name="Amann R."/>
            <person name="Jetten M.S.M."/>
            <person name="Mascher T."/>
            <person name="Medema M.H."/>
            <person name="Devos D.P."/>
            <person name="Kaster A.-K."/>
            <person name="Ovreas L."/>
            <person name="Rohde M."/>
            <person name="Galperin M.Y."/>
            <person name="Jogler C."/>
        </authorList>
    </citation>
    <scope>NUCLEOTIDE SEQUENCE [LARGE SCALE GENOMIC DNA]</scope>
    <source>
        <strain evidence="7 8">LF1</strain>
    </source>
</reference>
<protein>
    <submittedName>
        <fullName evidence="7">Diacylglycerol kinase</fullName>
        <ecNumber evidence="7">2.7.1.107</ecNumber>
    </submittedName>
</protein>
<dbReference type="Gene3D" id="2.60.200.40">
    <property type="match status" value="1"/>
</dbReference>
<feature type="region of interest" description="Disordered" evidence="5">
    <location>
        <begin position="1"/>
        <end position="20"/>
    </location>
</feature>
<dbReference type="InterPro" id="IPR016064">
    <property type="entry name" value="NAD/diacylglycerol_kinase_sf"/>
</dbReference>
<dbReference type="InterPro" id="IPR017438">
    <property type="entry name" value="ATP-NAD_kinase_N"/>
</dbReference>
<keyword evidence="1 7" id="KW-0808">Transferase</keyword>
<dbReference type="Pfam" id="PF00781">
    <property type="entry name" value="DAGK_cat"/>
    <property type="match status" value="1"/>
</dbReference>
<dbReference type="Gene3D" id="3.40.50.10330">
    <property type="entry name" value="Probable inorganic polyphosphate/atp-NAD kinase, domain 1"/>
    <property type="match status" value="1"/>
</dbReference>
<comment type="caution">
    <text evidence="7">The sequence shown here is derived from an EMBL/GenBank/DDBJ whole genome shotgun (WGS) entry which is preliminary data.</text>
</comment>
<dbReference type="GO" id="GO:0005886">
    <property type="term" value="C:plasma membrane"/>
    <property type="evidence" value="ECO:0007669"/>
    <property type="project" value="TreeGrafter"/>
</dbReference>
<organism evidence="7 8">
    <name type="scientific">Rubripirellula obstinata</name>
    <dbReference type="NCBI Taxonomy" id="406547"/>
    <lineage>
        <taxon>Bacteria</taxon>
        <taxon>Pseudomonadati</taxon>
        <taxon>Planctomycetota</taxon>
        <taxon>Planctomycetia</taxon>
        <taxon>Pirellulales</taxon>
        <taxon>Pirellulaceae</taxon>
        <taxon>Rubripirellula</taxon>
    </lineage>
</organism>
<dbReference type="RefSeq" id="WP_068265660.1">
    <property type="nucleotide sequence ID" value="NZ_LWSK01000094.1"/>
</dbReference>
<name>A0A5B1CC21_9BACT</name>
<dbReference type="GO" id="GO:0004143">
    <property type="term" value="F:ATP-dependent diacylglycerol kinase activity"/>
    <property type="evidence" value="ECO:0007669"/>
    <property type="project" value="UniProtKB-EC"/>
</dbReference>
<proteinExistence type="predicted"/>
<evidence type="ECO:0000256" key="3">
    <source>
        <dbReference type="ARBA" id="ARBA00022777"/>
    </source>
</evidence>